<keyword evidence="2" id="KW-1185">Reference proteome</keyword>
<reference evidence="1 2" key="1">
    <citation type="submission" date="2015-01" db="EMBL/GenBank/DDBJ databases">
        <title>Paenibacillus swuensis/DY6/whole genome sequencing.</title>
        <authorList>
            <person name="Kim M.K."/>
            <person name="Srinivasan S."/>
            <person name="Lee J.-J."/>
        </authorList>
    </citation>
    <scope>NUCLEOTIDE SEQUENCE [LARGE SCALE GENOMIC DNA]</scope>
    <source>
        <strain evidence="1 2">DY6</strain>
    </source>
</reference>
<dbReference type="PATRIC" id="fig|1178515.4.peg.745"/>
<evidence type="ECO:0000313" key="2">
    <source>
        <dbReference type="Proteomes" id="UP000076927"/>
    </source>
</evidence>
<evidence type="ECO:0008006" key="3">
    <source>
        <dbReference type="Google" id="ProtNLM"/>
    </source>
</evidence>
<dbReference type="Proteomes" id="UP000076927">
    <property type="component" value="Chromosome"/>
</dbReference>
<dbReference type="InterPro" id="IPR032720">
    <property type="entry name" value="Cys_rich_CWC"/>
</dbReference>
<dbReference type="EMBL" id="CP011388">
    <property type="protein sequence ID" value="ANE48710.1"/>
    <property type="molecule type" value="Genomic_DNA"/>
</dbReference>
<evidence type="ECO:0000313" key="1">
    <source>
        <dbReference type="EMBL" id="ANE48710.1"/>
    </source>
</evidence>
<proteinExistence type="predicted"/>
<dbReference type="AlphaFoldDB" id="A0A172TNW8"/>
<protein>
    <recommendedName>
        <fullName evidence="3">Cysteine-rich CWC</fullName>
    </recommendedName>
</protein>
<sequence length="66" mass="7460">MASVLPEARICPLCSQDNKCEVESGAESCWCMREKFPEELMEQVPPDQNGKVCICEKCLKSFVMET</sequence>
<dbReference type="Pfam" id="PF14375">
    <property type="entry name" value="Cys_rich_CWC"/>
    <property type="match status" value="1"/>
</dbReference>
<gene>
    <name evidence="1" type="ORF">SY83_03755</name>
</gene>
<organism evidence="1 2">
    <name type="scientific">Paenibacillus swuensis</name>
    <dbReference type="NCBI Taxonomy" id="1178515"/>
    <lineage>
        <taxon>Bacteria</taxon>
        <taxon>Bacillati</taxon>
        <taxon>Bacillota</taxon>
        <taxon>Bacilli</taxon>
        <taxon>Bacillales</taxon>
        <taxon>Paenibacillaceae</taxon>
        <taxon>Paenibacillus</taxon>
    </lineage>
</organism>
<accession>A0A172TNW8</accession>
<dbReference type="KEGG" id="pswu:SY83_03755"/>
<name>A0A172TNW8_9BACL</name>